<protein>
    <submittedName>
        <fullName evidence="4">LuxR family transcriptional regulator</fullName>
    </submittedName>
</protein>
<dbReference type="InterPro" id="IPR036388">
    <property type="entry name" value="WH-like_DNA-bd_sf"/>
</dbReference>
<dbReference type="Pfam" id="PF00196">
    <property type="entry name" value="GerE"/>
    <property type="match status" value="1"/>
</dbReference>
<keyword evidence="5" id="KW-1185">Reference proteome</keyword>
<dbReference type="InterPro" id="IPR011990">
    <property type="entry name" value="TPR-like_helical_dom_sf"/>
</dbReference>
<dbReference type="CDD" id="cd06170">
    <property type="entry name" value="LuxR_C_like"/>
    <property type="match status" value="1"/>
</dbReference>
<keyword evidence="1" id="KW-0547">Nucleotide-binding</keyword>
<dbReference type="InterPro" id="IPR027417">
    <property type="entry name" value="P-loop_NTPase"/>
</dbReference>
<dbReference type="PRINTS" id="PR00038">
    <property type="entry name" value="HTHLUXR"/>
</dbReference>
<evidence type="ECO:0000313" key="4">
    <source>
        <dbReference type="EMBL" id="GAA3369823.1"/>
    </source>
</evidence>
<dbReference type="Pfam" id="PF13191">
    <property type="entry name" value="AAA_16"/>
    <property type="match status" value="1"/>
</dbReference>
<gene>
    <name evidence="4" type="ORF">GCM10020367_14030</name>
</gene>
<dbReference type="PROSITE" id="PS50043">
    <property type="entry name" value="HTH_LUXR_2"/>
    <property type="match status" value="1"/>
</dbReference>
<dbReference type="InterPro" id="IPR041664">
    <property type="entry name" value="AAA_16"/>
</dbReference>
<reference evidence="5" key="1">
    <citation type="journal article" date="2019" name="Int. J. Syst. Evol. Microbiol.">
        <title>The Global Catalogue of Microorganisms (GCM) 10K type strain sequencing project: providing services to taxonomists for standard genome sequencing and annotation.</title>
        <authorList>
            <consortium name="The Broad Institute Genomics Platform"/>
            <consortium name="The Broad Institute Genome Sequencing Center for Infectious Disease"/>
            <person name="Wu L."/>
            <person name="Ma J."/>
        </authorList>
    </citation>
    <scope>NUCLEOTIDE SEQUENCE [LARGE SCALE GENOMIC DNA]</scope>
    <source>
        <strain evidence="5">JCM 9651</strain>
    </source>
</reference>
<proteinExistence type="predicted"/>
<dbReference type="SUPFAM" id="SSF46894">
    <property type="entry name" value="C-terminal effector domain of the bipartite response regulators"/>
    <property type="match status" value="1"/>
</dbReference>
<dbReference type="EMBL" id="BAAAYL010000001">
    <property type="protein sequence ID" value="GAA3369823.1"/>
    <property type="molecule type" value="Genomic_DNA"/>
</dbReference>
<sequence>MSTSDSDTRDLPASAAPGLVGRERELAALRAALSDPPVVVLIEGEAGIGKSRLVQELLAAHAPARQRVLLATCPAVRQPFTLGPVVDAIRPATEDVARLGLSGLAGALRPLFPEWASALPPTPDPAEDAAAARHRLFRAIEEILERLEIGLLAVEDVHWADEATLEFLLFLASRPRQQVSLLVSYRPEEIAPDSLLLRLSSRQPAGAARLRLSLEPLDVPGTAALVSSMLGGERVSDEFATILHDRTDGLPLAVEESVRLMWNRADMTRRGDSWVRQRLSEIDVPPTVRDVVLERSARLGPAAQAALRAAAVLADPAPEEAVVEVMAPEGDPASRLAGLAEAVGSGLLREDQRGLVSYRHKLACRAVYETIPVPQRRAMHLRAAHVLEDTTPSPVAQLARHFREAGDTTAWCRYTEQSADLALASGDDATAVTLLHELLTNAGLPPADVVRLTGKVPFHLLSGHERYRELMDALHLALDTGGPTPSEAAEIRFHVARLLQQMEEFEQSRIEMERALPDLGHDPAKSVRAMMFLGLPYGTTTPAAEHLRWLRRVAQVPVSIAPVDRLNIRVGRASGLLLLGEEEGWAEAALIADDASTAAERQQITVGHQNVGHMALIWGRYPEARRALTLAAGLADTYQYQKLRRKGQVTLAQLDWLTGAWDGLADRAQSLAGDEELLQPVSRLAPAVVTGLLYAARGDQDRADECLRRVLEQADRHGGAEHSVEPAGALARLRLGAGRVDDVLRLTDGPIRFLERKGTWIWATELAPVRAEALLMAGRIDEAGDLVDAFAAGVRGRRAPGPHAALSTCRAILAQHQDDPLSAAELFARAADAWQGLPQPYDALLSRERQARCLLRADQSDAALSLLTETFQGLSTLGARGDAERVMHTLRASGVGVKRPSWHGGRRSYGDQLSPRELDVVRLLVGGRTNREIAGALILSPKTVARHVETAMRKLEVSSRTALAVKVVEAGVVVDSSAGASR</sequence>
<comment type="caution">
    <text evidence="4">The sequence shown here is derived from an EMBL/GenBank/DDBJ whole genome shotgun (WGS) entry which is preliminary data.</text>
</comment>
<evidence type="ECO:0000313" key="5">
    <source>
        <dbReference type="Proteomes" id="UP001499990"/>
    </source>
</evidence>
<dbReference type="Gene3D" id="1.10.10.10">
    <property type="entry name" value="Winged helix-like DNA-binding domain superfamily/Winged helix DNA-binding domain"/>
    <property type="match status" value="1"/>
</dbReference>
<dbReference type="Gene3D" id="1.25.40.10">
    <property type="entry name" value="Tetratricopeptide repeat domain"/>
    <property type="match status" value="1"/>
</dbReference>
<accession>A0ABP6S7E7</accession>
<dbReference type="RefSeq" id="WP_345035276.1">
    <property type="nucleotide sequence ID" value="NZ_BAAAYL010000001.1"/>
</dbReference>
<evidence type="ECO:0000256" key="1">
    <source>
        <dbReference type="ARBA" id="ARBA00022741"/>
    </source>
</evidence>
<name>A0ABP6S7E7_9ACTN</name>
<dbReference type="InterPro" id="IPR000792">
    <property type="entry name" value="Tscrpt_reg_LuxR_C"/>
</dbReference>
<dbReference type="SUPFAM" id="SSF52540">
    <property type="entry name" value="P-loop containing nucleoside triphosphate hydrolases"/>
    <property type="match status" value="1"/>
</dbReference>
<evidence type="ECO:0000256" key="2">
    <source>
        <dbReference type="ARBA" id="ARBA00022840"/>
    </source>
</evidence>
<dbReference type="InterPro" id="IPR016032">
    <property type="entry name" value="Sig_transdc_resp-reg_C-effctor"/>
</dbReference>
<keyword evidence="2" id="KW-0067">ATP-binding</keyword>
<dbReference type="SUPFAM" id="SSF48452">
    <property type="entry name" value="TPR-like"/>
    <property type="match status" value="1"/>
</dbReference>
<evidence type="ECO:0000259" key="3">
    <source>
        <dbReference type="PROSITE" id="PS50043"/>
    </source>
</evidence>
<dbReference type="PANTHER" id="PTHR16305">
    <property type="entry name" value="TESTICULAR SOLUBLE ADENYLYL CYCLASE"/>
    <property type="match status" value="1"/>
</dbReference>
<organism evidence="4 5">
    <name type="scientific">Streptomyces sannanensis</name>
    <dbReference type="NCBI Taxonomy" id="285536"/>
    <lineage>
        <taxon>Bacteria</taxon>
        <taxon>Bacillati</taxon>
        <taxon>Actinomycetota</taxon>
        <taxon>Actinomycetes</taxon>
        <taxon>Kitasatosporales</taxon>
        <taxon>Streptomycetaceae</taxon>
        <taxon>Streptomyces</taxon>
    </lineage>
</organism>
<dbReference type="SMART" id="SM00421">
    <property type="entry name" value="HTH_LUXR"/>
    <property type="match status" value="1"/>
</dbReference>
<dbReference type="Proteomes" id="UP001499990">
    <property type="component" value="Unassembled WGS sequence"/>
</dbReference>
<dbReference type="Gene3D" id="3.40.50.300">
    <property type="entry name" value="P-loop containing nucleotide triphosphate hydrolases"/>
    <property type="match status" value="1"/>
</dbReference>
<feature type="domain" description="HTH luxR-type" evidence="3">
    <location>
        <begin position="906"/>
        <end position="971"/>
    </location>
</feature>
<dbReference type="PANTHER" id="PTHR16305:SF35">
    <property type="entry name" value="TRANSCRIPTIONAL ACTIVATOR DOMAIN"/>
    <property type="match status" value="1"/>
</dbReference>